<feature type="region of interest" description="Disordered" evidence="1">
    <location>
        <begin position="1"/>
        <end position="48"/>
    </location>
</feature>
<accession>A0ABR1U7B3</accession>
<keyword evidence="2" id="KW-1133">Transmembrane helix</keyword>
<keyword evidence="2" id="KW-0472">Membrane</keyword>
<dbReference type="EMBL" id="JAQQWM010000008">
    <property type="protein sequence ID" value="KAK8053794.1"/>
    <property type="molecule type" value="Genomic_DNA"/>
</dbReference>
<feature type="transmembrane region" description="Helical" evidence="2">
    <location>
        <begin position="61"/>
        <end position="79"/>
    </location>
</feature>
<sequence>MDRRPTGKESASSSASEYGPTLQPPGFPPSRADTDLNSQHSSAFRGHGAERPSTWKVIAKILPRWLMIVAVAAAFYGVLEHYAKLDVMTKTQKRVLNGLLTGLSIGLGVAVAASLDGMIGDVRWWILSRRFRSRHKVESILQADSMVSLLKLAYRTRRKTIHSAVLGWGWGQGAQVTVASIGLCYSTDTAENHALMVPGGTVFIPNLSSIQAGDIVNETTTSLGAQQFMANNYGIISTAIKPGDNFSVIPEARSIVQPGAPATFCEGPACRYLFKELSFDPAQPEDDSLISVTTSRTIEASTTCNASPVVSGGDGSVKSISVAMGQGNTDVSIPTEIGTNATIYMTDTSQSCGDGCSVLSAFSASATAPWYYQCNVTVGQVANGTRPEHEASTNLRNLMADAIALQGYAASSFAGNSEPQFQTYPSESLFGRDVNGGADELAKIISRFTIGAFAAFADNNKFIQVEGDAPRRGIVLDITHPGIILFLFLLVIGITLALEIGMAIWANRVVVPPDSPLAIAQVLREMTVQRPRGHRPHQLKSYPTGDGKSLTDRKGEPLWIYRCIERPEVGMYDLYMEGSISSHSINERNEIEMTETHQSQGMY</sequence>
<evidence type="ECO:0000313" key="3">
    <source>
        <dbReference type="EMBL" id="KAK8053794.1"/>
    </source>
</evidence>
<feature type="transmembrane region" description="Helical" evidence="2">
    <location>
        <begin position="482"/>
        <end position="506"/>
    </location>
</feature>
<name>A0ABR1U7B3_9PEZI</name>
<proteinExistence type="predicted"/>
<gene>
    <name evidence="3" type="ORF">PG996_013095</name>
</gene>
<evidence type="ECO:0000256" key="1">
    <source>
        <dbReference type="SAM" id="MobiDB-lite"/>
    </source>
</evidence>
<comment type="caution">
    <text evidence="3">The sequence shown here is derived from an EMBL/GenBank/DDBJ whole genome shotgun (WGS) entry which is preliminary data.</text>
</comment>
<keyword evidence="4" id="KW-1185">Reference proteome</keyword>
<dbReference type="Proteomes" id="UP001446871">
    <property type="component" value="Unassembled WGS sequence"/>
</dbReference>
<feature type="transmembrane region" description="Helical" evidence="2">
    <location>
        <begin position="99"/>
        <end position="126"/>
    </location>
</feature>
<evidence type="ECO:0000313" key="4">
    <source>
        <dbReference type="Proteomes" id="UP001446871"/>
    </source>
</evidence>
<protein>
    <submittedName>
        <fullName evidence="3">Uncharacterized protein</fullName>
    </submittedName>
</protein>
<keyword evidence="2" id="KW-0812">Transmembrane</keyword>
<evidence type="ECO:0000256" key="2">
    <source>
        <dbReference type="SAM" id="Phobius"/>
    </source>
</evidence>
<reference evidence="3 4" key="1">
    <citation type="submission" date="2023-01" db="EMBL/GenBank/DDBJ databases">
        <title>Analysis of 21 Apiospora genomes using comparative genomics revels a genus with tremendous synthesis potential of carbohydrate active enzymes and secondary metabolites.</title>
        <authorList>
            <person name="Sorensen T."/>
        </authorList>
    </citation>
    <scope>NUCLEOTIDE SEQUENCE [LARGE SCALE GENOMIC DNA]</scope>
    <source>
        <strain evidence="3 4">CBS 83171</strain>
    </source>
</reference>
<organism evidence="3 4">
    <name type="scientific">Apiospora saccharicola</name>
    <dbReference type="NCBI Taxonomy" id="335842"/>
    <lineage>
        <taxon>Eukaryota</taxon>
        <taxon>Fungi</taxon>
        <taxon>Dikarya</taxon>
        <taxon>Ascomycota</taxon>
        <taxon>Pezizomycotina</taxon>
        <taxon>Sordariomycetes</taxon>
        <taxon>Xylariomycetidae</taxon>
        <taxon>Amphisphaeriales</taxon>
        <taxon>Apiosporaceae</taxon>
        <taxon>Apiospora</taxon>
    </lineage>
</organism>